<dbReference type="AlphaFoldDB" id="A0A2V1N0T0"/>
<keyword evidence="1" id="KW-1133">Transmembrane helix</keyword>
<reference evidence="2 3" key="1">
    <citation type="journal article" date="2018" name="Int. J. Syst. Evol. Microbiol.">
        <title>Lactobacillus bambusae sp. nov., isolated from a traditional fermented Ma-bamboo shoots of Taiwan.</title>
        <authorList>
            <person name="Wang L.-T."/>
        </authorList>
    </citation>
    <scope>NUCLEOTIDE SEQUENCE [LARGE SCALE GENOMIC DNA]</scope>
    <source>
        <strain evidence="2 3">BS-W1</strain>
    </source>
</reference>
<sequence length="108" mass="12335">MMINMKNPVTNQVKQCKVGFSWTTFFWGFWPAVFRGDWKWFAIILITDLVLGVWSFGIGSGFINLIFAFIYNKLYINDLISSGWQPADTASRDILISRGFITPSNTAL</sequence>
<evidence type="ECO:0008006" key="4">
    <source>
        <dbReference type="Google" id="ProtNLM"/>
    </source>
</evidence>
<evidence type="ECO:0000313" key="3">
    <source>
        <dbReference type="Proteomes" id="UP000245080"/>
    </source>
</evidence>
<evidence type="ECO:0000256" key="1">
    <source>
        <dbReference type="SAM" id="Phobius"/>
    </source>
</evidence>
<organism evidence="2 3">
    <name type="scientific">Levilactobacillus bambusae</name>
    <dbReference type="NCBI Taxonomy" id="2024736"/>
    <lineage>
        <taxon>Bacteria</taxon>
        <taxon>Bacillati</taxon>
        <taxon>Bacillota</taxon>
        <taxon>Bacilli</taxon>
        <taxon>Lactobacillales</taxon>
        <taxon>Lactobacillaceae</taxon>
        <taxon>Levilactobacillus</taxon>
    </lineage>
</organism>
<keyword evidence="1" id="KW-0812">Transmembrane</keyword>
<gene>
    <name evidence="2" type="ORF">DCM90_01325</name>
</gene>
<keyword evidence="1" id="KW-0472">Membrane</keyword>
<dbReference type="Proteomes" id="UP000245080">
    <property type="component" value="Unassembled WGS sequence"/>
</dbReference>
<keyword evidence="3" id="KW-1185">Reference proteome</keyword>
<evidence type="ECO:0000313" key="2">
    <source>
        <dbReference type="EMBL" id="PWG00847.1"/>
    </source>
</evidence>
<feature type="transmembrane region" description="Helical" evidence="1">
    <location>
        <begin position="40"/>
        <end position="71"/>
    </location>
</feature>
<name>A0A2V1N0T0_9LACO</name>
<comment type="caution">
    <text evidence="2">The sequence shown here is derived from an EMBL/GenBank/DDBJ whole genome shotgun (WGS) entry which is preliminary data.</text>
</comment>
<protein>
    <recommendedName>
        <fullName evidence="4">DUF2628 domain-containing protein</fullName>
    </recommendedName>
</protein>
<dbReference type="OrthoDB" id="5233at2"/>
<accession>A0A2V1N0T0</accession>
<dbReference type="EMBL" id="QCXQ01000001">
    <property type="protein sequence ID" value="PWG00847.1"/>
    <property type="molecule type" value="Genomic_DNA"/>
</dbReference>
<proteinExistence type="predicted"/>
<dbReference type="RefSeq" id="WP_109249560.1">
    <property type="nucleotide sequence ID" value="NZ_QCXQ01000001.1"/>
</dbReference>